<evidence type="ECO:0000256" key="1">
    <source>
        <dbReference type="ARBA" id="ARBA00022605"/>
    </source>
</evidence>
<reference evidence="6 7" key="1">
    <citation type="submission" date="2023-10" db="EMBL/GenBank/DDBJ databases">
        <title>Draft Genome Sequence of Candida saopaulonensis from a very Premature Infant with Sepsis.</title>
        <authorList>
            <person name="Ning Y."/>
            <person name="Dai R."/>
            <person name="Xiao M."/>
            <person name="Xu Y."/>
            <person name="Yan Q."/>
            <person name="Zhang L."/>
        </authorList>
    </citation>
    <scope>NUCLEOTIDE SEQUENCE [LARGE SCALE GENOMIC DNA]</scope>
    <source>
        <strain evidence="6 7">19XY460</strain>
    </source>
</reference>
<dbReference type="Pfam" id="PF13537">
    <property type="entry name" value="GATase_7"/>
    <property type="match status" value="1"/>
</dbReference>
<keyword evidence="3" id="KW-0315">Glutamine amidotransferase</keyword>
<gene>
    <name evidence="6" type="ORF">PUMCH_000719</name>
</gene>
<evidence type="ECO:0000313" key="6">
    <source>
        <dbReference type="EMBL" id="WPK23478.1"/>
    </source>
</evidence>
<dbReference type="GeneID" id="88171787"/>
<dbReference type="KEGG" id="asau:88171787"/>
<dbReference type="GO" id="GO:0006529">
    <property type="term" value="P:asparagine biosynthetic process"/>
    <property type="evidence" value="ECO:0007669"/>
    <property type="project" value="UniProtKB-KW"/>
</dbReference>
<dbReference type="Pfam" id="PF00733">
    <property type="entry name" value="Asn_synthase"/>
    <property type="match status" value="1"/>
</dbReference>
<dbReference type="EMBL" id="CP138894">
    <property type="protein sequence ID" value="WPK23478.1"/>
    <property type="molecule type" value="Genomic_DNA"/>
</dbReference>
<feature type="domain" description="Glutamine amidotransferase type-2" evidence="5">
    <location>
        <begin position="156"/>
        <end position="257"/>
    </location>
</feature>
<dbReference type="InterPro" id="IPR051857">
    <property type="entry name" value="Asn_synthetase_domain"/>
</dbReference>
<dbReference type="Gene3D" id="3.60.20.10">
    <property type="entry name" value="Glutamine Phosphoribosylpyrophosphate, subunit 1, domain 1"/>
    <property type="match status" value="1"/>
</dbReference>
<dbReference type="InterPro" id="IPR001962">
    <property type="entry name" value="Asn_synthase"/>
</dbReference>
<evidence type="ECO:0000256" key="2">
    <source>
        <dbReference type="ARBA" id="ARBA00022888"/>
    </source>
</evidence>
<dbReference type="AlphaFoldDB" id="A0AAX4H4W3"/>
<dbReference type="SUPFAM" id="SSF52402">
    <property type="entry name" value="Adenine nucleotide alpha hydrolases-like"/>
    <property type="match status" value="1"/>
</dbReference>
<proteinExistence type="predicted"/>
<dbReference type="GO" id="GO:0004066">
    <property type="term" value="F:asparagine synthase (glutamine-hydrolyzing) activity"/>
    <property type="evidence" value="ECO:0007669"/>
    <property type="project" value="InterPro"/>
</dbReference>
<dbReference type="CDD" id="cd01991">
    <property type="entry name" value="Asn_synthase_B_C"/>
    <property type="match status" value="1"/>
</dbReference>
<evidence type="ECO:0008006" key="8">
    <source>
        <dbReference type="Google" id="ProtNLM"/>
    </source>
</evidence>
<protein>
    <recommendedName>
        <fullName evidence="8">Glutamine amidotransferase type-2 domain-containing protein</fullName>
    </recommendedName>
</protein>
<dbReference type="RefSeq" id="XP_062875864.1">
    <property type="nucleotide sequence ID" value="XM_063019794.1"/>
</dbReference>
<dbReference type="SUPFAM" id="SSF56235">
    <property type="entry name" value="N-terminal nucleophile aminohydrolases (Ntn hydrolases)"/>
    <property type="match status" value="1"/>
</dbReference>
<sequence length="644" mass="72528">MCGIYFSASQKAQNIPQFFQKFLAVQKFSFLGPNQTCVCLNGDEVDEVVENDRKLRTKLTKSDKRKLDQLPELRRLQLELVRAKNAKNVPLTADLQSELENLQNLELSPDAEYSAEQTLKAVMARGPDFSSVLSFELNETHFLLLSSVLSLRQPYTEQPMANEEIVLQYNGELYGQNCLTGNDTLFLFKRVSDALSLVHGDRRNDAILLALSGLDGEYAFVLTDLKAMKVYFGKDVVGKRSLLLCKELDEILIASVLPNKTGDLLECKGGITYCLNLKDFKLEEFQSSRIDLEGINFNGNITAEEISLKVLALHSKLSYACLVRQDTIDPIFHHTGTINIGVLFSGGLDCTVVAALLAQNYINENKRVEIDLLSVGFENPRTEMTPADLPDRKLGVSSWRELSHLFAGTCVSFRFVQVDVSYEEWLCHKPVVTDLIHPTSTEMDLSIAIAFYFACRSRNCKAIELSEQYMETEIGDYTSQAIVLFSGLGADELFGGYSRHEGVFNNVEENGIELSDLYMELNSELANDLDIIYERNLGRDDRAMTNWGKELRYPYLDQLVIEFAFGEIVPNLKVKFEWKDVTTKKGTKRVKVFERKFILRQLARTLGLKIAAEEPKRAIQFGAKTAKMEIGLSKAKGTDSLQSS</sequence>
<evidence type="ECO:0000259" key="5">
    <source>
        <dbReference type="Pfam" id="PF13537"/>
    </source>
</evidence>
<organism evidence="6 7">
    <name type="scientific">Australozyma saopauloensis</name>
    <dbReference type="NCBI Taxonomy" id="291208"/>
    <lineage>
        <taxon>Eukaryota</taxon>
        <taxon>Fungi</taxon>
        <taxon>Dikarya</taxon>
        <taxon>Ascomycota</taxon>
        <taxon>Saccharomycotina</taxon>
        <taxon>Pichiomycetes</taxon>
        <taxon>Metschnikowiaceae</taxon>
        <taxon>Australozyma</taxon>
    </lineage>
</organism>
<name>A0AAX4H4W3_9ASCO</name>
<dbReference type="Proteomes" id="UP001338582">
    <property type="component" value="Chromosome 1"/>
</dbReference>
<dbReference type="InterPro" id="IPR014729">
    <property type="entry name" value="Rossmann-like_a/b/a_fold"/>
</dbReference>
<dbReference type="PANTHER" id="PTHR45937:SF1">
    <property type="entry name" value="ASPARAGINE SYNTHETASE DOMAIN-CONTAINING PROTEIN 1"/>
    <property type="match status" value="1"/>
</dbReference>
<keyword evidence="7" id="KW-1185">Reference proteome</keyword>
<dbReference type="InterPro" id="IPR029055">
    <property type="entry name" value="Ntn_hydrolases_N"/>
</dbReference>
<accession>A0AAX4H4W3</accession>
<dbReference type="Gene3D" id="3.40.50.620">
    <property type="entry name" value="HUPs"/>
    <property type="match status" value="1"/>
</dbReference>
<feature type="domain" description="Asparagine synthetase" evidence="4">
    <location>
        <begin position="520"/>
        <end position="606"/>
    </location>
</feature>
<dbReference type="InterPro" id="IPR017932">
    <property type="entry name" value="GATase_2_dom"/>
</dbReference>
<keyword evidence="1" id="KW-0028">Amino-acid biosynthesis</keyword>
<evidence type="ECO:0000313" key="7">
    <source>
        <dbReference type="Proteomes" id="UP001338582"/>
    </source>
</evidence>
<keyword evidence="2" id="KW-0061">Asparagine biosynthesis</keyword>
<evidence type="ECO:0000256" key="3">
    <source>
        <dbReference type="ARBA" id="ARBA00022962"/>
    </source>
</evidence>
<evidence type="ECO:0000259" key="4">
    <source>
        <dbReference type="Pfam" id="PF00733"/>
    </source>
</evidence>
<dbReference type="PANTHER" id="PTHR45937">
    <property type="entry name" value="ASPARAGINE SYNTHETASE DOMAIN-CONTAINING PROTEIN 1"/>
    <property type="match status" value="1"/>
</dbReference>